<dbReference type="RefSeq" id="WP_145464092.1">
    <property type="nucleotide sequence ID" value="NZ_VNHC01000002.1"/>
</dbReference>
<dbReference type="EMBL" id="VNHC01000002">
    <property type="protein sequence ID" value="TVV27652.1"/>
    <property type="molecule type" value="Genomic_DNA"/>
</dbReference>
<reference evidence="1 2" key="1">
    <citation type="submission" date="2019-07" db="EMBL/GenBank/DDBJ databases">
        <title>Genome sequence of Weissella cibaria GK1.</title>
        <authorList>
            <person name="Choi H.-J."/>
        </authorList>
    </citation>
    <scope>NUCLEOTIDE SEQUENCE [LARGE SCALE GENOMIC DNA]</scope>
    <source>
        <strain evidence="1 2">GK1</strain>
    </source>
</reference>
<evidence type="ECO:0000313" key="1">
    <source>
        <dbReference type="EMBL" id="TVV27652.1"/>
    </source>
</evidence>
<organism evidence="1 2">
    <name type="scientific">Weissella cibaria</name>
    <dbReference type="NCBI Taxonomy" id="137591"/>
    <lineage>
        <taxon>Bacteria</taxon>
        <taxon>Bacillati</taxon>
        <taxon>Bacillota</taxon>
        <taxon>Bacilli</taxon>
        <taxon>Lactobacillales</taxon>
        <taxon>Lactobacillaceae</taxon>
        <taxon>Weissella</taxon>
    </lineage>
</organism>
<gene>
    <name evidence="1" type="ORF">FO435_07050</name>
</gene>
<accession>A0A9Q8JIT7</accession>
<sequence>MNIESYKKCSSAISLQGREKSVRKSSIRAKYEVELISNNQYLTVLKNELANSFNVDLLNLGNAMITISKENGVSVVQGVSQIVSEQGLTKLNSMANSTEIVNKQGVQLFVLFDKNGQQLSSAKGLTQVKDEKSMFRGIFRKKGKISGHVKLKPVDARDAAQQVNTAKSALTSKLATSMQLASVVVGQYYMSEVSEKLSQINDELHALRRYHQTEILAKLGTMRESLDVLANNQTELLADEQIRNNYLLKIDGIKTELATINNQSLLQINGVVDRAPKNEQQFIKDVNELDYWKQISVITTNILIFASELEYIYGVGALSRKTVTELVSSAKDKNEEADSNIAEYLHMSALKFELTSKSASGRLQRQNDKFSKLPAPAAVKKVATNLAVFISERADYGLNFSMSDEKLEAIVPALERITESETIDLKVDRIANEMNEDVNLLVTDGMMNYVTSK</sequence>
<name>A0A9Q8JIT7_9LACO</name>
<dbReference type="Proteomes" id="UP000320012">
    <property type="component" value="Unassembled WGS sequence"/>
</dbReference>
<proteinExistence type="predicted"/>
<evidence type="ECO:0000313" key="2">
    <source>
        <dbReference type="Proteomes" id="UP000320012"/>
    </source>
</evidence>
<protein>
    <submittedName>
        <fullName evidence="1">Uncharacterized protein</fullName>
    </submittedName>
</protein>
<comment type="caution">
    <text evidence="1">The sequence shown here is derived from an EMBL/GenBank/DDBJ whole genome shotgun (WGS) entry which is preliminary data.</text>
</comment>
<dbReference type="AlphaFoldDB" id="A0A9Q8JIT7"/>